<dbReference type="GO" id="GO:0005524">
    <property type="term" value="F:ATP binding"/>
    <property type="evidence" value="ECO:0007669"/>
    <property type="project" value="UniProtKB-KW"/>
</dbReference>
<evidence type="ECO:0000256" key="3">
    <source>
        <dbReference type="ARBA" id="ARBA00022741"/>
    </source>
</evidence>
<dbReference type="PANTHER" id="PTHR43335:SF4">
    <property type="entry name" value="ABC TRANSPORTER, ATP-BINDING PROTEIN"/>
    <property type="match status" value="1"/>
</dbReference>
<dbReference type="Proteomes" id="UP000190409">
    <property type="component" value="Unassembled WGS sequence"/>
</dbReference>
<dbReference type="PROSITE" id="PS00211">
    <property type="entry name" value="ABC_TRANSPORTER_1"/>
    <property type="match status" value="1"/>
</dbReference>
<dbReference type="Pfam" id="PF00005">
    <property type="entry name" value="ABC_tran"/>
    <property type="match status" value="1"/>
</dbReference>
<dbReference type="OrthoDB" id="9804819at2"/>
<dbReference type="Gene3D" id="3.40.50.300">
    <property type="entry name" value="P-loop containing nucleotide triphosphate hydrolases"/>
    <property type="match status" value="1"/>
</dbReference>
<gene>
    <name evidence="6" type="ORF">BWX42_04920</name>
</gene>
<name>A0A1S8KN94_9LACT</name>
<dbReference type="GeneID" id="42694149"/>
<dbReference type="InterPro" id="IPR003593">
    <property type="entry name" value="AAA+_ATPase"/>
</dbReference>
<evidence type="ECO:0000256" key="2">
    <source>
        <dbReference type="ARBA" id="ARBA00022448"/>
    </source>
</evidence>
<dbReference type="PROSITE" id="PS50893">
    <property type="entry name" value="ABC_TRANSPORTER_2"/>
    <property type="match status" value="1"/>
</dbReference>
<feature type="domain" description="ABC transporter" evidence="5">
    <location>
        <begin position="5"/>
        <end position="228"/>
    </location>
</feature>
<proteinExistence type="inferred from homology"/>
<evidence type="ECO:0000256" key="1">
    <source>
        <dbReference type="ARBA" id="ARBA00005417"/>
    </source>
</evidence>
<dbReference type="InterPro" id="IPR027417">
    <property type="entry name" value="P-loop_NTPase"/>
</dbReference>
<comment type="similarity">
    <text evidence="1">Belongs to the ABC transporter superfamily.</text>
</comment>
<dbReference type="PANTHER" id="PTHR43335">
    <property type="entry name" value="ABC TRANSPORTER, ATP-BINDING PROTEIN"/>
    <property type="match status" value="1"/>
</dbReference>
<organism evidence="6 7">
    <name type="scientific">Dolosigranulum pigrum</name>
    <dbReference type="NCBI Taxonomy" id="29394"/>
    <lineage>
        <taxon>Bacteria</taxon>
        <taxon>Bacillati</taxon>
        <taxon>Bacillota</taxon>
        <taxon>Bacilli</taxon>
        <taxon>Lactobacillales</taxon>
        <taxon>Carnobacteriaceae</taxon>
        <taxon>Dolosigranulum</taxon>
    </lineage>
</organism>
<dbReference type="GO" id="GO:0016887">
    <property type="term" value="F:ATP hydrolysis activity"/>
    <property type="evidence" value="ECO:0007669"/>
    <property type="project" value="InterPro"/>
</dbReference>
<keyword evidence="3" id="KW-0547">Nucleotide-binding</keyword>
<keyword evidence="2" id="KW-0813">Transport</keyword>
<sequence>MTIFLQTQQLSKQFKSQVVLDNISIQVEKGQVYGLLGPNGAGKSTLLKLITRVLMPSSGKILFREELLQQHHLQQMGSIIEGPAIYPNLTARENLEVLTTLLEVDPERIEQVLEQVNLTYTGQKLAKHFSLGMKQRLGIAMALVNEPDLLILDEPTNGLDPVGTQELRTLIRDLTEQRVTVIFSSHILSEVGHVADTIGILNQGQLCYEGANDRGQRSLETLFMEVLRQEVDVS</sequence>
<evidence type="ECO:0000313" key="7">
    <source>
        <dbReference type="Proteomes" id="UP000190409"/>
    </source>
</evidence>
<evidence type="ECO:0000256" key="4">
    <source>
        <dbReference type="ARBA" id="ARBA00022840"/>
    </source>
</evidence>
<accession>A0A1S8KN94</accession>
<dbReference type="AlphaFoldDB" id="A0A1S8KN94"/>
<dbReference type="EMBL" id="MUYF01000003">
    <property type="protein sequence ID" value="OOL81176.1"/>
    <property type="molecule type" value="Genomic_DNA"/>
</dbReference>
<dbReference type="InterPro" id="IPR003439">
    <property type="entry name" value="ABC_transporter-like_ATP-bd"/>
</dbReference>
<dbReference type="InterPro" id="IPR017871">
    <property type="entry name" value="ABC_transporter-like_CS"/>
</dbReference>
<dbReference type="SMART" id="SM00382">
    <property type="entry name" value="AAA"/>
    <property type="match status" value="1"/>
</dbReference>
<reference evidence="6 7" key="1">
    <citation type="submission" date="2017-01" db="EMBL/GenBank/DDBJ databases">
        <title>Complete Genome Sequence of Dolosigranulum pigrum isolated from a Patient with interstitial lung disease.</title>
        <authorList>
            <person name="Mukhopadhyay R."/>
            <person name="Joaquin J."/>
            <person name="Hogue R."/>
            <person name="Fitzgerald S."/>
            <person name="Jospin G."/>
            <person name="Eisen J.A."/>
            <person name="Chaturvedi V."/>
        </authorList>
    </citation>
    <scope>NUCLEOTIDE SEQUENCE [LARGE SCALE GENOMIC DNA]</scope>
    <source>
        <strain evidence="6 7">15S00348</strain>
    </source>
</reference>
<evidence type="ECO:0000259" key="5">
    <source>
        <dbReference type="PROSITE" id="PS50893"/>
    </source>
</evidence>
<dbReference type="RefSeq" id="WP_004635637.1">
    <property type="nucleotide sequence ID" value="NZ_CBCRTD010000002.1"/>
</dbReference>
<evidence type="ECO:0000313" key="6">
    <source>
        <dbReference type="EMBL" id="OOL81176.1"/>
    </source>
</evidence>
<dbReference type="SUPFAM" id="SSF52540">
    <property type="entry name" value="P-loop containing nucleoside triphosphate hydrolases"/>
    <property type="match status" value="1"/>
</dbReference>
<keyword evidence="4 6" id="KW-0067">ATP-binding</keyword>
<comment type="caution">
    <text evidence="6">The sequence shown here is derived from an EMBL/GenBank/DDBJ whole genome shotgun (WGS) entry which is preliminary data.</text>
</comment>
<protein>
    <submittedName>
        <fullName evidence="6">Lantibiotic ABC transporter ATP-binding protein</fullName>
    </submittedName>
</protein>